<evidence type="ECO:0000313" key="2">
    <source>
        <dbReference type="Proteomes" id="UP000599109"/>
    </source>
</evidence>
<name>A0A937CT44_9BURK</name>
<keyword evidence="2" id="KW-1185">Reference proteome</keyword>
<organism evidence="1 2">
    <name type="scientific">Ramlibacter monticola</name>
    <dbReference type="NCBI Taxonomy" id="1926872"/>
    <lineage>
        <taxon>Bacteria</taxon>
        <taxon>Pseudomonadati</taxon>
        <taxon>Pseudomonadota</taxon>
        <taxon>Betaproteobacteria</taxon>
        <taxon>Burkholderiales</taxon>
        <taxon>Comamonadaceae</taxon>
        <taxon>Ramlibacter</taxon>
    </lineage>
</organism>
<dbReference type="AlphaFoldDB" id="A0A937CT44"/>
<dbReference type="RefSeq" id="WP_201674478.1">
    <property type="nucleotide sequence ID" value="NZ_JAEQNE010000002.1"/>
</dbReference>
<dbReference type="Proteomes" id="UP000599109">
    <property type="component" value="Unassembled WGS sequence"/>
</dbReference>
<evidence type="ECO:0000313" key="1">
    <source>
        <dbReference type="EMBL" id="MBL0391876.1"/>
    </source>
</evidence>
<comment type="caution">
    <text evidence="1">The sequence shown here is derived from an EMBL/GenBank/DDBJ whole genome shotgun (WGS) entry which is preliminary data.</text>
</comment>
<proteinExistence type="predicted"/>
<sequence>MDICDGDKCARAGKGGCPEPVGYRIRSARPIWGALWPRPGAHELDVAHRCVAVAMAAKSRTEPGAAIQVIHVDTGQVVYQKPSEPPREGFAAA</sequence>
<accession>A0A937CT44</accession>
<reference evidence="1 2" key="1">
    <citation type="journal article" date="2017" name="Int. J. Syst. Evol. Microbiol.">
        <title>Ramlibacter monticola sp. nov., isolated from forest soil.</title>
        <authorList>
            <person name="Chaudhary D.K."/>
            <person name="Kim J."/>
        </authorList>
    </citation>
    <scope>NUCLEOTIDE SEQUENCE [LARGE SCALE GENOMIC DNA]</scope>
    <source>
        <strain evidence="1 2">KACC 19175</strain>
    </source>
</reference>
<protein>
    <submittedName>
        <fullName evidence="1">Uncharacterized protein</fullName>
    </submittedName>
</protein>
<gene>
    <name evidence="1" type="ORF">JJ685_12120</name>
</gene>
<dbReference type="EMBL" id="JAEQNE010000002">
    <property type="protein sequence ID" value="MBL0391876.1"/>
    <property type="molecule type" value="Genomic_DNA"/>
</dbReference>